<proteinExistence type="predicted"/>
<accession>A0A1Y1Z126</accession>
<evidence type="ECO:0000313" key="4">
    <source>
        <dbReference type="Proteomes" id="UP000193498"/>
    </source>
</evidence>
<feature type="region of interest" description="Disordered" evidence="2">
    <location>
        <begin position="247"/>
        <end position="278"/>
    </location>
</feature>
<protein>
    <submittedName>
        <fullName evidence="3">Uncharacterized protein</fullName>
    </submittedName>
</protein>
<dbReference type="EMBL" id="MCFE01000041">
    <property type="protein sequence ID" value="ORY03896.1"/>
    <property type="molecule type" value="Genomic_DNA"/>
</dbReference>
<organism evidence="3 4">
    <name type="scientific">Basidiobolus meristosporus CBS 931.73</name>
    <dbReference type="NCBI Taxonomy" id="1314790"/>
    <lineage>
        <taxon>Eukaryota</taxon>
        <taxon>Fungi</taxon>
        <taxon>Fungi incertae sedis</taxon>
        <taxon>Zoopagomycota</taxon>
        <taxon>Entomophthoromycotina</taxon>
        <taxon>Basidiobolomycetes</taxon>
        <taxon>Basidiobolales</taxon>
        <taxon>Basidiobolaceae</taxon>
        <taxon>Basidiobolus</taxon>
    </lineage>
</organism>
<evidence type="ECO:0000256" key="1">
    <source>
        <dbReference type="SAM" id="Coils"/>
    </source>
</evidence>
<evidence type="ECO:0000313" key="3">
    <source>
        <dbReference type="EMBL" id="ORY03896.1"/>
    </source>
</evidence>
<evidence type="ECO:0000256" key="2">
    <source>
        <dbReference type="SAM" id="MobiDB-lite"/>
    </source>
</evidence>
<sequence length="603" mass="67478">MRELNERAIIIKYRRRERERVYKNLEDDQPSRRARRQRERGTRTVVDLHKNVDDSSDLLEQVAAVAPAPVLSSNIFSQTSKPSVVERRKVSPESTKVEEHEIFQTPRVFEMKTTSSKYHSFKGALSPTETVSKFLHAKGNAHMEAEELEGCVALLKNELQEEQNVLETIRSAVKRPFLPSTQKITTTVPRTALFSSRKKKAPLYFGPGFGRHSAPYRKLIKPPVYNSPSSTKRARVDLYGSQKEVGNLQTSIREKTSASSSRNSTLIRSSIQAQTPGKHVDFEDAKTQKGSATARRIMDIIGEMDPQPVAPVAQDILNPYELASPISHRRVDPKPKPEIVAKAITTSDATVHKKLTPMELLEKSMPKELRDEAPPVASISSFVAPPLTKEAPSAIETIPSPSANGTQSEPEVAVKNLEDAFRGKNSILIIVIRIQKIINPLEIEPGSSNLALAFDQSNRDMQVVAKLSESELPTYQFGTESDKVNTRLDLSNATDLTQEPPEMKFEFTLEPAYDQQDVTLREAKIISTLCLVSYLTLVFGRPIPTEGTGSALKQHSNNWKKQLDTAVDYKPGDEYAENEFEDYVDDYMFLLPDGSQPSHPDEQ</sequence>
<feature type="coiled-coil region" evidence="1">
    <location>
        <begin position="145"/>
        <end position="172"/>
    </location>
</feature>
<dbReference type="AlphaFoldDB" id="A0A1Y1Z126"/>
<feature type="compositionally biased region" description="Low complexity" evidence="2">
    <location>
        <begin position="257"/>
        <end position="271"/>
    </location>
</feature>
<reference evidence="3 4" key="1">
    <citation type="submission" date="2016-07" db="EMBL/GenBank/DDBJ databases">
        <title>Pervasive Adenine N6-methylation of Active Genes in Fungi.</title>
        <authorList>
            <consortium name="DOE Joint Genome Institute"/>
            <person name="Mondo S.J."/>
            <person name="Dannebaum R.O."/>
            <person name="Kuo R.C."/>
            <person name="Labutti K."/>
            <person name="Haridas S."/>
            <person name="Kuo A."/>
            <person name="Salamov A."/>
            <person name="Ahrendt S.R."/>
            <person name="Lipzen A."/>
            <person name="Sullivan W."/>
            <person name="Andreopoulos W.B."/>
            <person name="Clum A."/>
            <person name="Lindquist E."/>
            <person name="Daum C."/>
            <person name="Ramamoorthy G.K."/>
            <person name="Gryganskyi A."/>
            <person name="Culley D."/>
            <person name="Magnuson J.K."/>
            <person name="James T.Y."/>
            <person name="O'Malley M.A."/>
            <person name="Stajich J.E."/>
            <person name="Spatafora J.W."/>
            <person name="Visel A."/>
            <person name="Grigoriev I.V."/>
        </authorList>
    </citation>
    <scope>NUCLEOTIDE SEQUENCE [LARGE SCALE GENOMIC DNA]</scope>
    <source>
        <strain evidence="3 4">CBS 931.73</strain>
    </source>
</reference>
<dbReference type="InParanoid" id="A0A1Y1Z126"/>
<name>A0A1Y1Z126_9FUNG</name>
<keyword evidence="1" id="KW-0175">Coiled coil</keyword>
<gene>
    <name evidence="3" type="ORF">K493DRAFT_345933</name>
</gene>
<dbReference type="Proteomes" id="UP000193498">
    <property type="component" value="Unassembled WGS sequence"/>
</dbReference>
<keyword evidence="4" id="KW-1185">Reference proteome</keyword>
<comment type="caution">
    <text evidence="3">The sequence shown here is derived from an EMBL/GenBank/DDBJ whole genome shotgun (WGS) entry which is preliminary data.</text>
</comment>